<reference evidence="4 5" key="1">
    <citation type="submission" date="2019-09" db="EMBL/GenBank/DDBJ databases">
        <title>Serinicoccus pratensis sp. nov., isolated from meadow soil.</title>
        <authorList>
            <person name="Zhang W."/>
        </authorList>
    </citation>
    <scope>NUCLEOTIDE SEQUENCE [LARGE SCALE GENOMIC DNA]</scope>
    <source>
        <strain evidence="4 5">W204</strain>
    </source>
</reference>
<proteinExistence type="predicted"/>
<evidence type="ECO:0000256" key="1">
    <source>
        <dbReference type="SAM" id="MobiDB-lite"/>
    </source>
</evidence>
<dbReference type="Pfam" id="PF23494">
    <property type="entry name" value="bPH_10"/>
    <property type="match status" value="1"/>
</dbReference>
<feature type="transmembrane region" description="Helical" evidence="2">
    <location>
        <begin position="70"/>
        <end position="91"/>
    </location>
</feature>
<name>A0A5J6V189_9MICO</name>
<dbReference type="KEGG" id="serw:FY030_01070"/>
<keyword evidence="5" id="KW-1185">Reference proteome</keyword>
<organism evidence="4 5">
    <name type="scientific">Ornithinimicrobium pratense</name>
    <dbReference type="NCBI Taxonomy" id="2593973"/>
    <lineage>
        <taxon>Bacteria</taxon>
        <taxon>Bacillati</taxon>
        <taxon>Actinomycetota</taxon>
        <taxon>Actinomycetes</taxon>
        <taxon>Micrococcales</taxon>
        <taxon>Ornithinimicrobiaceae</taxon>
        <taxon>Ornithinimicrobium</taxon>
    </lineage>
</organism>
<feature type="transmembrane region" description="Helical" evidence="2">
    <location>
        <begin position="25"/>
        <end position="49"/>
    </location>
</feature>
<evidence type="ECO:0000313" key="4">
    <source>
        <dbReference type="EMBL" id="QFG67499.1"/>
    </source>
</evidence>
<dbReference type="RefSeq" id="WP_158059897.1">
    <property type="nucleotide sequence ID" value="NZ_CP044427.1"/>
</dbReference>
<dbReference type="Proteomes" id="UP000326546">
    <property type="component" value="Chromosome"/>
</dbReference>
<dbReference type="InterPro" id="IPR057798">
    <property type="entry name" value="PH_YqeB"/>
</dbReference>
<keyword evidence="2" id="KW-0812">Transmembrane</keyword>
<sequence>MTDHDPDAGSPARTVGGFDQAGRTWVLALFGLGGAGLGAVLPLLVRWAAELPWVPFQGPLRLLGSFDQQWLVWGRPALGLLLGLAFAVWVIHDSPVLEIDRDRVKVRRRGEVSSTGTRGKDPGSKRFGAARLPSSPASIY</sequence>
<dbReference type="EMBL" id="CP044427">
    <property type="protein sequence ID" value="QFG67499.1"/>
    <property type="molecule type" value="Genomic_DNA"/>
</dbReference>
<dbReference type="AlphaFoldDB" id="A0A5J6V189"/>
<evidence type="ECO:0000313" key="5">
    <source>
        <dbReference type="Proteomes" id="UP000326546"/>
    </source>
</evidence>
<feature type="domain" description="YqeB PH" evidence="3">
    <location>
        <begin position="14"/>
        <end position="112"/>
    </location>
</feature>
<accession>A0A5J6V189</accession>
<evidence type="ECO:0000259" key="3">
    <source>
        <dbReference type="Pfam" id="PF23494"/>
    </source>
</evidence>
<evidence type="ECO:0000256" key="2">
    <source>
        <dbReference type="SAM" id="Phobius"/>
    </source>
</evidence>
<feature type="region of interest" description="Disordered" evidence="1">
    <location>
        <begin position="110"/>
        <end position="140"/>
    </location>
</feature>
<protein>
    <recommendedName>
        <fullName evidence="3">YqeB PH domain-containing protein</fullName>
    </recommendedName>
</protein>
<dbReference type="OrthoDB" id="5145029at2"/>
<keyword evidence="2" id="KW-1133">Transmembrane helix</keyword>
<keyword evidence="2" id="KW-0472">Membrane</keyword>
<gene>
    <name evidence="4" type="ORF">FY030_01070</name>
</gene>